<organism evidence="1 2">
    <name type="scientific">Penicillium subrubescens</name>
    <dbReference type="NCBI Taxonomy" id="1316194"/>
    <lineage>
        <taxon>Eukaryota</taxon>
        <taxon>Fungi</taxon>
        <taxon>Dikarya</taxon>
        <taxon>Ascomycota</taxon>
        <taxon>Pezizomycotina</taxon>
        <taxon>Eurotiomycetes</taxon>
        <taxon>Eurotiomycetidae</taxon>
        <taxon>Eurotiales</taxon>
        <taxon>Aspergillaceae</taxon>
        <taxon>Penicillium</taxon>
    </lineage>
</organism>
<accession>A0A1Q5THY9</accession>
<reference evidence="1 2" key="1">
    <citation type="submission" date="2016-10" db="EMBL/GenBank/DDBJ databases">
        <title>Genome sequence of the ascomycete fungus Penicillium subrubescens.</title>
        <authorList>
            <person name="De Vries R.P."/>
            <person name="Peng M."/>
            <person name="Dilokpimol A."/>
            <person name="Hilden K."/>
            <person name="Makela M.R."/>
            <person name="Grigoriev I."/>
            <person name="Riley R."/>
            <person name="Granchi Z."/>
        </authorList>
    </citation>
    <scope>NUCLEOTIDE SEQUENCE [LARGE SCALE GENOMIC DNA]</scope>
    <source>
        <strain evidence="1 2">CBS 132785</strain>
    </source>
</reference>
<name>A0A1Q5THY9_9EURO</name>
<sequence length="142" mass="15481">MDLFHFALGVLIQGDMAHHVFLMFGGTAFVFGLHVGQDYGGADVQPDLVDTAGTCSKLIQDYLKCSDSEVEPCRICDDIRLILADGPILELQTEWDAPQYTRGCKNTPCKDGHSVAHTDKLIELGSNNLPLEAFGVSQLAQK</sequence>
<dbReference type="Proteomes" id="UP000186955">
    <property type="component" value="Unassembled WGS sequence"/>
</dbReference>
<gene>
    <name evidence="1" type="ORF">PENSUB_8057</name>
</gene>
<dbReference type="EMBL" id="MNBE01000653">
    <property type="protein sequence ID" value="OKO99840.1"/>
    <property type="molecule type" value="Genomic_DNA"/>
</dbReference>
<proteinExistence type="predicted"/>
<evidence type="ECO:0000313" key="1">
    <source>
        <dbReference type="EMBL" id="OKO99840.1"/>
    </source>
</evidence>
<protein>
    <submittedName>
        <fullName evidence="1">Uncharacterized protein</fullName>
    </submittedName>
</protein>
<comment type="caution">
    <text evidence="1">The sequence shown here is derived from an EMBL/GenBank/DDBJ whole genome shotgun (WGS) entry which is preliminary data.</text>
</comment>
<evidence type="ECO:0000313" key="2">
    <source>
        <dbReference type="Proteomes" id="UP000186955"/>
    </source>
</evidence>
<dbReference type="AlphaFoldDB" id="A0A1Q5THY9"/>
<keyword evidence="2" id="KW-1185">Reference proteome</keyword>